<dbReference type="SUPFAM" id="SSF56784">
    <property type="entry name" value="HAD-like"/>
    <property type="match status" value="1"/>
</dbReference>
<dbReference type="Pfam" id="PF08282">
    <property type="entry name" value="Hydrolase_3"/>
    <property type="match status" value="1"/>
</dbReference>
<dbReference type="KEGG" id="cgo:Corgl_0265"/>
<dbReference type="AlphaFoldDB" id="F2N752"/>
<dbReference type="GO" id="GO:0005829">
    <property type="term" value="C:cytosol"/>
    <property type="evidence" value="ECO:0007669"/>
    <property type="project" value="TreeGrafter"/>
</dbReference>
<gene>
    <name evidence="1" type="ordered locus">Corgl_0265</name>
</gene>
<accession>F2N752</accession>
<dbReference type="OrthoDB" id="3180855at2"/>
<keyword evidence="2" id="KW-1185">Reference proteome</keyword>
<dbReference type="RefSeq" id="WP_013708134.1">
    <property type="nucleotide sequence ID" value="NC_015389.1"/>
</dbReference>
<dbReference type="NCBIfam" id="TIGR01484">
    <property type="entry name" value="HAD-SF-IIB"/>
    <property type="match status" value="1"/>
</dbReference>
<dbReference type="eggNOG" id="COG0561">
    <property type="taxonomic scope" value="Bacteria"/>
</dbReference>
<organism evidence="1 2">
    <name type="scientific">Coriobacterium glomerans (strain ATCC 49209 / DSM 20642 / JCM 10262 / PW2)</name>
    <dbReference type="NCBI Taxonomy" id="700015"/>
    <lineage>
        <taxon>Bacteria</taxon>
        <taxon>Bacillati</taxon>
        <taxon>Actinomycetota</taxon>
        <taxon>Coriobacteriia</taxon>
        <taxon>Coriobacteriales</taxon>
        <taxon>Coriobacteriaceae</taxon>
        <taxon>Coriobacterium</taxon>
    </lineage>
</organism>
<dbReference type="GO" id="GO:0016791">
    <property type="term" value="F:phosphatase activity"/>
    <property type="evidence" value="ECO:0007669"/>
    <property type="project" value="UniProtKB-ARBA"/>
</dbReference>
<dbReference type="InterPro" id="IPR036412">
    <property type="entry name" value="HAD-like_sf"/>
</dbReference>
<evidence type="ECO:0000313" key="1">
    <source>
        <dbReference type="EMBL" id="AEB06391.1"/>
    </source>
</evidence>
<dbReference type="InterPro" id="IPR006379">
    <property type="entry name" value="HAD-SF_hydro_IIB"/>
</dbReference>
<reference evidence="2" key="1">
    <citation type="journal article" date="2013" name="Stand. Genomic Sci.">
        <title>Complete genome sequence of Coriobacterium glomerans type strain (PW2(T)) from the midgut of Pyrrhocoris apterus L. (red soldier bug).</title>
        <authorList>
            <person name="Stackebrandt E."/>
            <person name="Zeytun A."/>
            <person name="Lapidus A."/>
            <person name="Nolan M."/>
            <person name="Lucas S."/>
            <person name="Hammon N."/>
            <person name="Deshpande S."/>
            <person name="Cheng J.F."/>
            <person name="Tapia R."/>
            <person name="Goodwin L.A."/>
            <person name="Pitluck S."/>
            <person name="Liolios K."/>
            <person name="Pagani I."/>
            <person name="Ivanova N."/>
            <person name="Mavromatis K."/>
            <person name="Mikhailova N."/>
            <person name="Huntemann M."/>
            <person name="Pati A."/>
            <person name="Chen A."/>
            <person name="Palaniappan K."/>
            <person name="Chang Y.J."/>
            <person name="Land M."/>
            <person name="Hauser L."/>
            <person name="Rohde M."/>
            <person name="Pukall R."/>
            <person name="Goker M."/>
            <person name="Detter J.C."/>
            <person name="Woyke T."/>
            <person name="Bristow J."/>
            <person name="Eisen J.A."/>
            <person name="Markowitz V."/>
            <person name="Hugenholtz P."/>
            <person name="Kyrpides N.C."/>
            <person name="Klenk H.P."/>
        </authorList>
    </citation>
    <scope>NUCLEOTIDE SEQUENCE</scope>
    <source>
        <strain evidence="2">ATCC 49209 / DSM 20642 / JCM 10262 / PW2</strain>
    </source>
</reference>
<dbReference type="PROSITE" id="PS01228">
    <property type="entry name" value="COF_1"/>
    <property type="match status" value="1"/>
</dbReference>
<dbReference type="GO" id="GO:0000287">
    <property type="term" value="F:magnesium ion binding"/>
    <property type="evidence" value="ECO:0007669"/>
    <property type="project" value="TreeGrafter"/>
</dbReference>
<dbReference type="InterPro" id="IPR023214">
    <property type="entry name" value="HAD_sf"/>
</dbReference>
<dbReference type="PANTHER" id="PTHR10000:SF8">
    <property type="entry name" value="HAD SUPERFAMILY HYDROLASE-LIKE, TYPE 3"/>
    <property type="match status" value="1"/>
</dbReference>
<dbReference type="HOGENOM" id="CLU_044146_1_2_11"/>
<sequence>MIQLFAADLDGTLLNFLHTVDGTILSSIRRITDAGAHFVVATGRTMRSNTEFGFEGNIAVICSNGSIIFSESDELLHHVPIDKAFLEELMRTFPDICLEAVGVRRSYVRGTREQREAGFRRDNPLRAIIMRGMRAKMNRDCCFEQTIAQVLAHDICKINARVSDPGVERELHDFLSEHADHVVNAPFNPVMFEITARLANKGTAVAWLADHYGIPGDEIAVYGDGGNDIEMLTRFSNSYATSNGSEAAKRAAGAVIGSCVFHAVPRHMMRTLATERARTAVERKKDGSEIRCQRS</sequence>
<keyword evidence="1" id="KW-0378">Hydrolase</keyword>
<dbReference type="PANTHER" id="PTHR10000">
    <property type="entry name" value="PHOSPHOSERINE PHOSPHATASE"/>
    <property type="match status" value="1"/>
</dbReference>
<dbReference type="STRING" id="700015.Corgl_0265"/>
<dbReference type="Gene3D" id="3.40.50.1000">
    <property type="entry name" value="HAD superfamily/HAD-like"/>
    <property type="match status" value="1"/>
</dbReference>
<dbReference type="Gene3D" id="3.30.1240.10">
    <property type="match status" value="1"/>
</dbReference>
<name>F2N752_CORGP</name>
<dbReference type="Proteomes" id="UP000006851">
    <property type="component" value="Chromosome"/>
</dbReference>
<dbReference type="EMBL" id="CP002628">
    <property type="protein sequence ID" value="AEB06391.1"/>
    <property type="molecule type" value="Genomic_DNA"/>
</dbReference>
<evidence type="ECO:0000313" key="2">
    <source>
        <dbReference type="Proteomes" id="UP000006851"/>
    </source>
</evidence>
<proteinExistence type="predicted"/>
<protein>
    <submittedName>
        <fullName evidence="1">HAD-superfamily hydrolase, subfamily IIB</fullName>
    </submittedName>
</protein>